<name>A0ABD6H7U1_AGRVI</name>
<evidence type="ECO:0000313" key="5">
    <source>
        <dbReference type="Proteomes" id="UP000179536"/>
    </source>
</evidence>
<evidence type="ECO:0000313" key="3">
    <source>
        <dbReference type="EMBL" id="MUP10603.1"/>
    </source>
</evidence>
<evidence type="ECO:0000256" key="1">
    <source>
        <dbReference type="SAM" id="MobiDB-lite"/>
    </source>
</evidence>
<dbReference type="EMBL" id="MBFE02000007">
    <property type="protein sequence ID" value="MUO42634.1"/>
    <property type="molecule type" value="Genomic_DNA"/>
</dbReference>
<keyword evidence="4" id="KW-1185">Reference proteome</keyword>
<protein>
    <recommendedName>
        <fullName evidence="6">Transcriptional regulator</fullName>
    </recommendedName>
</protein>
<sequence>MGKASNQRYKARKQANKKAAITFDNATPSQMAALLAEREQLIANAEKRLPKHKAALYARPKGGEGRNK</sequence>
<reference evidence="4 5" key="1">
    <citation type="submission" date="2019-11" db="EMBL/GenBank/DDBJ databases">
        <title>Whole-genome sequencing of Allorhizobium vitis.</title>
        <authorList>
            <person name="Gan H.M."/>
            <person name="Savka M.A."/>
        </authorList>
    </citation>
    <scope>NUCLEOTIDE SEQUENCE [LARGE SCALE GENOMIC DNA]</scope>
    <source>
        <strain evidence="3 5">RF2/1</strain>
        <strain evidence="2 4">T1/7</strain>
    </source>
</reference>
<dbReference type="EMBL" id="MBFA02000006">
    <property type="protein sequence ID" value="MUP10603.1"/>
    <property type="molecule type" value="Genomic_DNA"/>
</dbReference>
<dbReference type="Proteomes" id="UP000179536">
    <property type="component" value="Unassembled WGS sequence"/>
</dbReference>
<feature type="region of interest" description="Disordered" evidence="1">
    <location>
        <begin position="1"/>
        <end position="22"/>
    </location>
</feature>
<evidence type="ECO:0000313" key="2">
    <source>
        <dbReference type="EMBL" id="MUO42634.1"/>
    </source>
</evidence>
<proteinExistence type="predicted"/>
<dbReference type="Proteomes" id="UP000179454">
    <property type="component" value="Unassembled WGS sequence"/>
</dbReference>
<accession>A0ABD6H7U1</accession>
<dbReference type="RefSeq" id="WP_041696239.1">
    <property type="nucleotide sequence ID" value="NZ_MBFA02000006.1"/>
</dbReference>
<organism evidence="3 5">
    <name type="scientific">Agrobacterium vitis</name>
    <name type="common">Rhizobium vitis</name>
    <dbReference type="NCBI Taxonomy" id="373"/>
    <lineage>
        <taxon>Bacteria</taxon>
        <taxon>Pseudomonadati</taxon>
        <taxon>Pseudomonadota</taxon>
        <taxon>Alphaproteobacteria</taxon>
        <taxon>Hyphomicrobiales</taxon>
        <taxon>Rhizobiaceae</taxon>
        <taxon>Rhizobium/Agrobacterium group</taxon>
        <taxon>Agrobacterium</taxon>
    </lineage>
</organism>
<gene>
    <name evidence="3" type="ORF">BBK91_012045</name>
    <name evidence="2" type="ORF">BBL17_012655</name>
</gene>
<evidence type="ECO:0000313" key="4">
    <source>
        <dbReference type="Proteomes" id="UP000179454"/>
    </source>
</evidence>
<comment type="caution">
    <text evidence="3">The sequence shown here is derived from an EMBL/GenBank/DDBJ whole genome shotgun (WGS) entry which is preliminary data.</text>
</comment>
<dbReference type="AlphaFoldDB" id="A0ABD6H7U1"/>
<evidence type="ECO:0008006" key="6">
    <source>
        <dbReference type="Google" id="ProtNLM"/>
    </source>
</evidence>